<dbReference type="EMBL" id="CM047589">
    <property type="protein sequence ID" value="KAI9919925.1"/>
    <property type="molecule type" value="Genomic_DNA"/>
</dbReference>
<accession>A0ACC0WPG7</accession>
<dbReference type="Proteomes" id="UP001163321">
    <property type="component" value="Chromosome 10"/>
</dbReference>
<evidence type="ECO:0000313" key="1">
    <source>
        <dbReference type="EMBL" id="KAI9919925.1"/>
    </source>
</evidence>
<proteinExistence type="predicted"/>
<name>A0ACC0WPG7_9STRA</name>
<comment type="caution">
    <text evidence="1">The sequence shown here is derived from an EMBL/GenBank/DDBJ whole genome shotgun (WGS) entry which is preliminary data.</text>
</comment>
<protein>
    <submittedName>
        <fullName evidence="1">Uncharacterized protein</fullName>
    </submittedName>
</protein>
<sequence length="61" mass="7294">MQLLSHRRRHTVYEKDDALEEKHRSQQLLIDLNYMIDATLAVVYMHSFTPAFLHRDLKPSN</sequence>
<evidence type="ECO:0000313" key="2">
    <source>
        <dbReference type="Proteomes" id="UP001163321"/>
    </source>
</evidence>
<keyword evidence="2" id="KW-1185">Reference proteome</keyword>
<gene>
    <name evidence="1" type="ORF">PsorP6_015895</name>
</gene>
<reference evidence="1 2" key="1">
    <citation type="journal article" date="2022" name="bioRxiv">
        <title>The genome of the oomycete Peronosclerospora sorghi, a cosmopolitan pathogen of maize and sorghum, is inflated with dispersed pseudogenes.</title>
        <authorList>
            <person name="Fletcher K."/>
            <person name="Martin F."/>
            <person name="Isakeit T."/>
            <person name="Cavanaugh K."/>
            <person name="Magill C."/>
            <person name="Michelmore R."/>
        </authorList>
    </citation>
    <scope>NUCLEOTIDE SEQUENCE [LARGE SCALE GENOMIC DNA]</scope>
    <source>
        <strain evidence="1">P6</strain>
    </source>
</reference>
<organism evidence="1 2">
    <name type="scientific">Peronosclerospora sorghi</name>
    <dbReference type="NCBI Taxonomy" id="230839"/>
    <lineage>
        <taxon>Eukaryota</taxon>
        <taxon>Sar</taxon>
        <taxon>Stramenopiles</taxon>
        <taxon>Oomycota</taxon>
        <taxon>Peronosporomycetes</taxon>
        <taxon>Peronosporales</taxon>
        <taxon>Peronosporaceae</taxon>
        <taxon>Peronosclerospora</taxon>
    </lineage>
</organism>